<accession>A0ABW1R9Z6</accession>
<organism evidence="1 2">
    <name type="scientific">Loigolactobacillus jiayinensis</name>
    <dbReference type="NCBI Taxonomy" id="2486016"/>
    <lineage>
        <taxon>Bacteria</taxon>
        <taxon>Bacillati</taxon>
        <taxon>Bacillota</taxon>
        <taxon>Bacilli</taxon>
        <taxon>Lactobacillales</taxon>
        <taxon>Lactobacillaceae</taxon>
        <taxon>Loigolactobacillus</taxon>
    </lineage>
</organism>
<gene>
    <name evidence="1" type="ORF">ACFQGP_01505</name>
</gene>
<dbReference type="RefSeq" id="WP_125552315.1">
    <property type="nucleotide sequence ID" value="NZ_JBHSSL010000014.1"/>
</dbReference>
<evidence type="ECO:0000313" key="2">
    <source>
        <dbReference type="Proteomes" id="UP001596289"/>
    </source>
</evidence>
<keyword evidence="2" id="KW-1185">Reference proteome</keyword>
<dbReference type="EMBL" id="JBHSSL010000014">
    <property type="protein sequence ID" value="MFC6169262.1"/>
    <property type="molecule type" value="Genomic_DNA"/>
</dbReference>
<name>A0ABW1R9Z6_9LACO</name>
<protein>
    <recommendedName>
        <fullName evidence="3">DUF5672 domain-containing protein</fullName>
    </recommendedName>
</protein>
<comment type="caution">
    <text evidence="1">The sequence shown here is derived from an EMBL/GenBank/DDBJ whole genome shotgun (WGS) entry which is preliminary data.</text>
</comment>
<reference evidence="2" key="1">
    <citation type="journal article" date="2019" name="Int. J. Syst. Evol. Microbiol.">
        <title>The Global Catalogue of Microorganisms (GCM) 10K type strain sequencing project: providing services to taxonomists for standard genome sequencing and annotation.</title>
        <authorList>
            <consortium name="The Broad Institute Genomics Platform"/>
            <consortium name="The Broad Institute Genome Sequencing Center for Infectious Disease"/>
            <person name="Wu L."/>
            <person name="Ma J."/>
        </authorList>
    </citation>
    <scope>NUCLEOTIDE SEQUENCE [LARGE SCALE GENOMIC DNA]</scope>
    <source>
        <strain evidence="2">CCM 8904</strain>
    </source>
</reference>
<evidence type="ECO:0008006" key="3">
    <source>
        <dbReference type="Google" id="ProtNLM"/>
    </source>
</evidence>
<dbReference type="Proteomes" id="UP001596289">
    <property type="component" value="Unassembled WGS sequence"/>
</dbReference>
<sequence length="104" mass="12457">MNDNQPIVTFPTSTKDYILNIYNYNNSLVAIVEDINFYQLFEMTEYFSVPAIYFDWCFSVYWPAPLWSVYGKPMKNKLYFELLYETSMRTGLPILTKQKMKRGF</sequence>
<proteinExistence type="predicted"/>
<evidence type="ECO:0000313" key="1">
    <source>
        <dbReference type="EMBL" id="MFC6169262.1"/>
    </source>
</evidence>